<dbReference type="GO" id="GO:0140098">
    <property type="term" value="F:catalytic activity, acting on RNA"/>
    <property type="evidence" value="ECO:0007669"/>
    <property type="project" value="UniProtKB-ARBA"/>
</dbReference>
<name>U2YBG6_STRCV</name>
<dbReference type="SUPFAM" id="SSF55120">
    <property type="entry name" value="Pseudouridine synthase"/>
    <property type="match status" value="1"/>
</dbReference>
<dbReference type="GO" id="GO:0009982">
    <property type="term" value="F:pseudouridine synthase activity"/>
    <property type="evidence" value="ECO:0007669"/>
    <property type="project" value="InterPro"/>
</dbReference>
<dbReference type="InterPro" id="IPR050343">
    <property type="entry name" value="RsuA_PseudoU_synthase"/>
</dbReference>
<dbReference type="PANTHER" id="PTHR47683">
    <property type="entry name" value="PSEUDOURIDINE SYNTHASE FAMILY PROTEIN-RELATED"/>
    <property type="match status" value="1"/>
</dbReference>
<keyword evidence="2" id="KW-1185">Reference proteome</keyword>
<dbReference type="AlphaFoldDB" id="U2YBG6"/>
<protein>
    <submittedName>
        <fullName evidence="1">16S rRNA uridine-516 pseudouridylate synthase</fullName>
    </submittedName>
</protein>
<gene>
    <name evidence="1" type="ORF">ANG5_0725</name>
</gene>
<reference evidence="1 2" key="1">
    <citation type="submission" date="2013-09" db="EMBL/GenBank/DDBJ databases">
        <title>Genome Sequences of seven clinical isolates and type strains of anginosus group streptococci.</title>
        <authorList>
            <person name="Maruyama F."/>
            <person name="Sakurai A."/>
            <person name="Ogura Y."/>
            <person name="Homma H."/>
            <person name="Takahashi N."/>
            <person name="Ohtsubo Y."/>
            <person name="Hoshino T."/>
            <person name="Okahashi N."/>
            <person name="Nakagawa I."/>
            <person name="Kimura S."/>
            <person name="Fujiwara T."/>
            <person name="Hayashi T."/>
            <person name="Shintani S."/>
        </authorList>
    </citation>
    <scope>NUCLEOTIDE SEQUENCE [LARGE SCALE GENOMIC DNA]</scope>
    <source>
        <strain evidence="2">CCUG46377</strain>
    </source>
</reference>
<evidence type="ECO:0000313" key="1">
    <source>
        <dbReference type="EMBL" id="GAD44197.1"/>
    </source>
</evidence>
<comment type="caution">
    <text evidence="1">The sequence shown here is derived from an EMBL/GenBank/DDBJ whole genome shotgun (WGS) entry which is preliminary data.</text>
</comment>
<dbReference type="PANTHER" id="PTHR47683:SF4">
    <property type="entry name" value="PSEUDOURIDINE SYNTHASE"/>
    <property type="match status" value="1"/>
</dbReference>
<dbReference type="GO" id="GO:0006396">
    <property type="term" value="P:RNA processing"/>
    <property type="evidence" value="ECO:0007669"/>
    <property type="project" value="UniProtKB-ARBA"/>
</dbReference>
<evidence type="ECO:0000313" key="2">
    <source>
        <dbReference type="Proteomes" id="UP000016985"/>
    </source>
</evidence>
<dbReference type="GO" id="GO:0001522">
    <property type="term" value="P:pseudouridine synthesis"/>
    <property type="evidence" value="ECO:0007669"/>
    <property type="project" value="InterPro"/>
</dbReference>
<organism evidence="1 2">
    <name type="scientific">Streptococcus constellatus subsp. pharyngis SK1060 = CCUG 46377</name>
    <dbReference type="NCBI Taxonomy" id="1035184"/>
    <lineage>
        <taxon>Bacteria</taxon>
        <taxon>Bacillati</taxon>
        <taxon>Bacillota</taxon>
        <taxon>Bacilli</taxon>
        <taxon>Lactobacillales</taxon>
        <taxon>Streptococcaceae</taxon>
        <taxon>Streptococcus</taxon>
        <taxon>Streptococcus anginosus group</taxon>
    </lineage>
</organism>
<dbReference type="GO" id="GO:0003723">
    <property type="term" value="F:RNA binding"/>
    <property type="evidence" value="ECO:0007669"/>
    <property type="project" value="InterPro"/>
</dbReference>
<accession>U2YBG6</accession>
<dbReference type="EMBL" id="BASX01000004">
    <property type="protein sequence ID" value="GAD44197.1"/>
    <property type="molecule type" value="Genomic_DNA"/>
</dbReference>
<dbReference type="Proteomes" id="UP000016985">
    <property type="component" value="Unassembled WGS sequence"/>
</dbReference>
<dbReference type="Gene3D" id="3.30.70.1560">
    <property type="entry name" value="Alpha-L RNA-binding motif"/>
    <property type="match status" value="1"/>
</dbReference>
<dbReference type="InterPro" id="IPR020103">
    <property type="entry name" value="PsdUridine_synth_cat_dom_sf"/>
</dbReference>
<proteinExistence type="predicted"/>
<sequence>MNGLLDNQMIKAFQKGIVFLDGTICKPALLTIHSSTPNKSTATVTISEGKFHQIKKMFLTVGVKVTSLKRTHFGAFELDPNLAAGEYRALNQAELEIVRHYLEKSY</sequence>
<dbReference type="InterPro" id="IPR042092">
    <property type="entry name" value="PsdUridine_s_RsuA/RluB/E/F_cat"/>
</dbReference>